<name>A0ABU1XFA2_9NOCA</name>
<dbReference type="Pfam" id="PF10774">
    <property type="entry name" value="DUF4226"/>
    <property type="match status" value="1"/>
</dbReference>
<comment type="caution">
    <text evidence="7">The sequence shown here is derived from an EMBL/GenBank/DDBJ whole genome shotgun (WGS) entry which is preliminary data.</text>
</comment>
<evidence type="ECO:0000256" key="2">
    <source>
        <dbReference type="ARBA" id="ARBA00022670"/>
    </source>
</evidence>
<evidence type="ECO:0000256" key="3">
    <source>
        <dbReference type="ARBA" id="ARBA00022801"/>
    </source>
</evidence>
<dbReference type="InterPro" id="IPR051794">
    <property type="entry name" value="PG_Endopeptidase_C40"/>
</dbReference>
<proteinExistence type="inferred from homology"/>
<dbReference type="PANTHER" id="PTHR47359:SF3">
    <property type="entry name" value="NLP_P60 DOMAIN-CONTAINING PROTEIN-RELATED"/>
    <property type="match status" value="1"/>
</dbReference>
<evidence type="ECO:0000313" key="7">
    <source>
        <dbReference type="EMBL" id="MDR7168994.1"/>
    </source>
</evidence>
<dbReference type="Gene3D" id="3.90.1720.10">
    <property type="entry name" value="endopeptidase domain like (from Nostoc punctiforme)"/>
    <property type="match status" value="1"/>
</dbReference>
<comment type="similarity">
    <text evidence="1">Belongs to the peptidase C40 family.</text>
</comment>
<keyword evidence="8" id="KW-1185">Reference proteome</keyword>
<dbReference type="InterPro" id="IPR019710">
    <property type="entry name" value="DUF4226"/>
</dbReference>
<dbReference type="SUPFAM" id="SSF54001">
    <property type="entry name" value="Cysteine proteinases"/>
    <property type="match status" value="1"/>
</dbReference>
<evidence type="ECO:0000259" key="6">
    <source>
        <dbReference type="PROSITE" id="PS51935"/>
    </source>
</evidence>
<dbReference type="RefSeq" id="WP_310401799.1">
    <property type="nucleotide sequence ID" value="NZ_JAVDWW010000004.1"/>
</dbReference>
<dbReference type="PROSITE" id="PS51935">
    <property type="entry name" value="NLPC_P60"/>
    <property type="match status" value="1"/>
</dbReference>
<evidence type="ECO:0000313" key="8">
    <source>
        <dbReference type="Proteomes" id="UP001251217"/>
    </source>
</evidence>
<protein>
    <submittedName>
        <fullName evidence="7">Cell wall-associated NlpC family hydrolase</fullName>
    </submittedName>
</protein>
<keyword evidence="2" id="KW-0645">Protease</keyword>
<feature type="compositionally biased region" description="Low complexity" evidence="5">
    <location>
        <begin position="50"/>
        <end position="76"/>
    </location>
</feature>
<dbReference type="Pfam" id="PF00877">
    <property type="entry name" value="NLPC_P60"/>
    <property type="match status" value="1"/>
</dbReference>
<feature type="region of interest" description="Disordered" evidence="5">
    <location>
        <begin position="218"/>
        <end position="251"/>
    </location>
</feature>
<feature type="domain" description="NlpC/P60" evidence="6">
    <location>
        <begin position="376"/>
        <end position="495"/>
    </location>
</feature>
<evidence type="ECO:0000256" key="4">
    <source>
        <dbReference type="ARBA" id="ARBA00022807"/>
    </source>
</evidence>
<feature type="region of interest" description="Disordered" evidence="5">
    <location>
        <begin position="1"/>
        <end position="154"/>
    </location>
</feature>
<dbReference type="InterPro" id="IPR000064">
    <property type="entry name" value="NLP_P60_dom"/>
</dbReference>
<keyword evidence="4" id="KW-0788">Thiol protease</keyword>
<feature type="compositionally biased region" description="Pro residues" evidence="5">
    <location>
        <begin position="92"/>
        <end position="101"/>
    </location>
</feature>
<evidence type="ECO:0000256" key="5">
    <source>
        <dbReference type="SAM" id="MobiDB-lite"/>
    </source>
</evidence>
<accession>A0ABU1XFA2</accession>
<feature type="region of interest" description="Disordered" evidence="5">
    <location>
        <begin position="182"/>
        <end position="201"/>
    </location>
</feature>
<dbReference type="InterPro" id="IPR038765">
    <property type="entry name" value="Papain-like_cys_pep_sf"/>
</dbReference>
<gene>
    <name evidence="7" type="ORF">J2W56_002735</name>
</gene>
<evidence type="ECO:0000256" key="1">
    <source>
        <dbReference type="ARBA" id="ARBA00007074"/>
    </source>
</evidence>
<feature type="compositionally biased region" description="Low complexity" evidence="5">
    <location>
        <begin position="102"/>
        <end position="141"/>
    </location>
</feature>
<keyword evidence="3 7" id="KW-0378">Hydrolase</keyword>
<dbReference type="Proteomes" id="UP001251217">
    <property type="component" value="Unassembled WGS sequence"/>
</dbReference>
<dbReference type="EMBL" id="JAVDWW010000004">
    <property type="protein sequence ID" value="MDR7168994.1"/>
    <property type="molecule type" value="Genomic_DNA"/>
</dbReference>
<dbReference type="PANTHER" id="PTHR47359">
    <property type="entry name" value="PEPTIDOGLYCAN DL-ENDOPEPTIDASE CWLO"/>
    <property type="match status" value="1"/>
</dbReference>
<dbReference type="GO" id="GO:0016787">
    <property type="term" value="F:hydrolase activity"/>
    <property type="evidence" value="ECO:0007669"/>
    <property type="project" value="UniProtKB-KW"/>
</dbReference>
<sequence length="495" mass="49743">MTSAEVWHTGLDPVPEPESNAEPERDGENPPSPGTPWTKPGQRKPGGSGASAPQAPGSGAAQADPSKQAAPGEGTPAAPPAAAPPTAAAPAAPAPPAPPPASSGSIPSGVGASTVGTGGPVQAATPGTGAGAVPPQPAAGRGADGHDGGGLDPDTMMSILPAAMMGMSMLPMLASALSGLGKGGGGNGSGTQQSGSGGTLSPEAQQALDALQKLKKTYGEEGKDPTGPNSGGSGKQLDTGTGSGSSAGSGKTAAQIKAHQLFQRNAATAFNTLDNDLVNYMRRLAGKHTLDKKAVTQLLRDVDTELAELGSAAYTKAGQLKVHDILTKALEKATRIVSGGSANSKEAAAEINRLTKQYMYNLAGRKYTQPAGTAASSAAQKAVQVALQQQGDPYVWGAEGPNSFDCSGLTQYAARAAGVQIPRVASAQYRQLPEVPPNAIQPGDLIFPQSEFNNGNPGHVMMYIGNGKCVEAPHTGAVVRVVNLPSSYHATRWAK</sequence>
<organism evidence="7 8">
    <name type="scientific">Nocardia kruczakiae</name>
    <dbReference type="NCBI Taxonomy" id="261477"/>
    <lineage>
        <taxon>Bacteria</taxon>
        <taxon>Bacillati</taxon>
        <taxon>Actinomycetota</taxon>
        <taxon>Actinomycetes</taxon>
        <taxon>Mycobacteriales</taxon>
        <taxon>Nocardiaceae</taxon>
        <taxon>Nocardia</taxon>
    </lineage>
</organism>
<reference evidence="7 8" key="1">
    <citation type="submission" date="2023-07" db="EMBL/GenBank/DDBJ databases">
        <title>Sorghum-associated microbial communities from plants grown in Nebraska, USA.</title>
        <authorList>
            <person name="Schachtman D."/>
        </authorList>
    </citation>
    <scope>NUCLEOTIDE SEQUENCE [LARGE SCALE GENOMIC DNA]</scope>
    <source>
        <strain evidence="7 8">4272</strain>
    </source>
</reference>